<proteinExistence type="predicted"/>
<dbReference type="EMBL" id="CAJZBQ010000057">
    <property type="protein sequence ID" value="CAG9333648.1"/>
    <property type="molecule type" value="Genomic_DNA"/>
</dbReference>
<gene>
    <name evidence="1" type="ORF">BSTOLATCC_MIC59465</name>
</gene>
<name>A0AAU9K3M8_9CILI</name>
<evidence type="ECO:0000313" key="2">
    <source>
        <dbReference type="Proteomes" id="UP001162131"/>
    </source>
</evidence>
<sequence length="130" mass="15186">MMRKQKTMLTPIAVDSSIEINFHDQSTQTPPPQNSDNCYFPSLTPKAKNYILNISENQIKKKHYRNLTPILPSLYHKAAILPQKPPYRARKKTTSYISPEYCDTIMLFRKLCKQKRVNLEYSQSCANDKF</sequence>
<dbReference type="AlphaFoldDB" id="A0AAU9K3M8"/>
<accession>A0AAU9K3M8</accession>
<comment type="caution">
    <text evidence="1">The sequence shown here is derived from an EMBL/GenBank/DDBJ whole genome shotgun (WGS) entry which is preliminary data.</text>
</comment>
<protein>
    <submittedName>
        <fullName evidence="1">Uncharacterized protein</fullName>
    </submittedName>
</protein>
<reference evidence="1" key="1">
    <citation type="submission" date="2021-09" db="EMBL/GenBank/DDBJ databases">
        <authorList>
            <consortium name="AG Swart"/>
            <person name="Singh M."/>
            <person name="Singh A."/>
            <person name="Seah K."/>
            <person name="Emmerich C."/>
        </authorList>
    </citation>
    <scope>NUCLEOTIDE SEQUENCE</scope>
    <source>
        <strain evidence="1">ATCC30299</strain>
    </source>
</reference>
<evidence type="ECO:0000313" key="1">
    <source>
        <dbReference type="EMBL" id="CAG9333648.1"/>
    </source>
</evidence>
<organism evidence="1 2">
    <name type="scientific">Blepharisma stoltei</name>
    <dbReference type="NCBI Taxonomy" id="1481888"/>
    <lineage>
        <taxon>Eukaryota</taxon>
        <taxon>Sar</taxon>
        <taxon>Alveolata</taxon>
        <taxon>Ciliophora</taxon>
        <taxon>Postciliodesmatophora</taxon>
        <taxon>Heterotrichea</taxon>
        <taxon>Heterotrichida</taxon>
        <taxon>Blepharismidae</taxon>
        <taxon>Blepharisma</taxon>
    </lineage>
</organism>
<dbReference type="Proteomes" id="UP001162131">
    <property type="component" value="Unassembled WGS sequence"/>
</dbReference>
<keyword evidence="2" id="KW-1185">Reference proteome</keyword>